<organism evidence="8 9">
    <name type="scientific">Nakamurella multipartita (strain ATCC 700099 / DSM 44233 / CIP 104796 / JCM 9543 / NBRC 105858 / Y-104)</name>
    <name type="common">Microsphaera multipartita</name>
    <dbReference type="NCBI Taxonomy" id="479431"/>
    <lineage>
        <taxon>Bacteria</taxon>
        <taxon>Bacillati</taxon>
        <taxon>Actinomycetota</taxon>
        <taxon>Actinomycetes</taxon>
        <taxon>Nakamurellales</taxon>
        <taxon>Nakamurellaceae</taxon>
        <taxon>Nakamurella</taxon>
    </lineage>
</organism>
<comment type="subcellular location">
    <subcellularLocation>
        <location evidence="1">Cell membrane</location>
        <topology evidence="1">Single-pass membrane protein</topology>
    </subcellularLocation>
</comment>
<feature type="transmembrane region" description="Helical" evidence="6">
    <location>
        <begin position="44"/>
        <end position="71"/>
    </location>
</feature>
<evidence type="ECO:0000313" key="9">
    <source>
        <dbReference type="Proteomes" id="UP000002218"/>
    </source>
</evidence>
<evidence type="ECO:0000256" key="4">
    <source>
        <dbReference type="ARBA" id="ARBA00022989"/>
    </source>
</evidence>
<keyword evidence="4 6" id="KW-1133">Transmembrane helix</keyword>
<sequence length="138" mass="14744">MSPFEPPPEPGRSTEIRRVRRSRRDRVLGGVCGGLGRYLNVDPVLLRIAAVALALSGGVGVLAYLIAWIVIPEQTGPDEQPLPPRADRNQIALVVGTVLVGIGVLLLAQRILPWLGAPILWPVVVVGIGVVVLLSARR</sequence>
<evidence type="ECO:0000256" key="5">
    <source>
        <dbReference type="ARBA" id="ARBA00023136"/>
    </source>
</evidence>
<keyword evidence="5 6" id="KW-0472">Membrane</keyword>
<feature type="transmembrane region" description="Helical" evidence="6">
    <location>
        <begin position="91"/>
        <end position="112"/>
    </location>
</feature>
<dbReference type="InterPro" id="IPR007168">
    <property type="entry name" value="Phageshock_PspC_N"/>
</dbReference>
<accession>C8X6G6</accession>
<proteinExistence type="predicted"/>
<dbReference type="KEGG" id="nml:Namu_2452"/>
<dbReference type="Proteomes" id="UP000002218">
    <property type="component" value="Chromosome"/>
</dbReference>
<keyword evidence="9" id="KW-1185">Reference proteome</keyword>
<evidence type="ECO:0000256" key="1">
    <source>
        <dbReference type="ARBA" id="ARBA00004162"/>
    </source>
</evidence>
<dbReference type="EMBL" id="CP001737">
    <property type="protein sequence ID" value="ACV78821.1"/>
    <property type="molecule type" value="Genomic_DNA"/>
</dbReference>
<dbReference type="PANTHER" id="PTHR33885">
    <property type="entry name" value="PHAGE SHOCK PROTEIN C"/>
    <property type="match status" value="1"/>
</dbReference>
<dbReference type="STRING" id="479431.Namu_2452"/>
<evidence type="ECO:0000259" key="7">
    <source>
        <dbReference type="Pfam" id="PF04024"/>
    </source>
</evidence>
<evidence type="ECO:0000256" key="6">
    <source>
        <dbReference type="SAM" id="Phobius"/>
    </source>
</evidence>
<dbReference type="PANTHER" id="PTHR33885:SF3">
    <property type="entry name" value="PHAGE SHOCK PROTEIN C"/>
    <property type="match status" value="1"/>
</dbReference>
<evidence type="ECO:0000256" key="2">
    <source>
        <dbReference type="ARBA" id="ARBA00022475"/>
    </source>
</evidence>
<keyword evidence="3 6" id="KW-0812">Transmembrane</keyword>
<protein>
    <submittedName>
        <fullName evidence="8">Phage shock protein C, PspC</fullName>
    </submittedName>
</protein>
<dbReference type="RefSeq" id="WP_015747709.1">
    <property type="nucleotide sequence ID" value="NC_013235.1"/>
</dbReference>
<reference evidence="8 9" key="2">
    <citation type="journal article" date="2010" name="Stand. Genomic Sci.">
        <title>Complete genome sequence of Nakamurella multipartita type strain (Y-104).</title>
        <authorList>
            <person name="Tice H."/>
            <person name="Mayilraj S."/>
            <person name="Sims D."/>
            <person name="Lapidus A."/>
            <person name="Nolan M."/>
            <person name="Lucas S."/>
            <person name="Glavina Del Rio T."/>
            <person name="Copeland A."/>
            <person name="Cheng J.F."/>
            <person name="Meincke L."/>
            <person name="Bruce D."/>
            <person name="Goodwin L."/>
            <person name="Pitluck S."/>
            <person name="Ivanova N."/>
            <person name="Mavromatis K."/>
            <person name="Ovchinnikova G."/>
            <person name="Pati A."/>
            <person name="Chen A."/>
            <person name="Palaniappan K."/>
            <person name="Land M."/>
            <person name="Hauser L."/>
            <person name="Chang Y.J."/>
            <person name="Jeffries C.D."/>
            <person name="Detter J.C."/>
            <person name="Brettin T."/>
            <person name="Rohde M."/>
            <person name="Goker M."/>
            <person name="Bristow J."/>
            <person name="Eisen J.A."/>
            <person name="Markowitz V."/>
            <person name="Hugenholtz P."/>
            <person name="Kyrpides N.C."/>
            <person name="Klenk H.P."/>
            <person name="Chen F."/>
        </authorList>
    </citation>
    <scope>NUCLEOTIDE SEQUENCE [LARGE SCALE GENOMIC DNA]</scope>
    <source>
        <strain evidence="9">ATCC 700099 / DSM 44233 / CIP 104796 / JCM 9543 / NBRC 105858 / Y-104</strain>
    </source>
</reference>
<dbReference type="eggNOG" id="COG1983">
    <property type="taxonomic scope" value="Bacteria"/>
</dbReference>
<evidence type="ECO:0000313" key="8">
    <source>
        <dbReference type="EMBL" id="ACV78821.1"/>
    </source>
</evidence>
<evidence type="ECO:0000256" key="3">
    <source>
        <dbReference type="ARBA" id="ARBA00022692"/>
    </source>
</evidence>
<dbReference type="InParanoid" id="C8X6G6"/>
<dbReference type="Pfam" id="PF04024">
    <property type="entry name" value="PspC"/>
    <property type="match status" value="1"/>
</dbReference>
<keyword evidence="2" id="KW-1003">Cell membrane</keyword>
<dbReference type="InterPro" id="IPR052027">
    <property type="entry name" value="PspC"/>
</dbReference>
<feature type="domain" description="Phage shock protein PspC N-terminal" evidence="7">
    <location>
        <begin position="17"/>
        <end position="73"/>
    </location>
</feature>
<reference evidence="9" key="1">
    <citation type="submission" date="2009-09" db="EMBL/GenBank/DDBJ databases">
        <title>The complete genome of Nakamurella multipartita DSM 44233.</title>
        <authorList>
            <consortium name="US DOE Joint Genome Institute (JGI-PGF)"/>
            <person name="Lucas S."/>
            <person name="Copeland A."/>
            <person name="Lapidus A."/>
            <person name="Glavina del Rio T."/>
            <person name="Dalin E."/>
            <person name="Tice H."/>
            <person name="Bruce D."/>
            <person name="Goodwin L."/>
            <person name="Pitluck S."/>
            <person name="Kyrpides N."/>
            <person name="Mavromatis K."/>
            <person name="Ivanova N."/>
            <person name="Ovchinnikova G."/>
            <person name="Sims D."/>
            <person name="Meincke L."/>
            <person name="Brettin T."/>
            <person name="Detter J.C."/>
            <person name="Han C."/>
            <person name="Larimer F."/>
            <person name="Land M."/>
            <person name="Hauser L."/>
            <person name="Markowitz V."/>
            <person name="Cheng J.-F."/>
            <person name="Hugenholtz P."/>
            <person name="Woyke T."/>
            <person name="Wu D."/>
            <person name="Klenk H.-P."/>
            <person name="Eisen J.A."/>
        </authorList>
    </citation>
    <scope>NUCLEOTIDE SEQUENCE [LARGE SCALE GENOMIC DNA]</scope>
    <source>
        <strain evidence="9">ATCC 700099 / DSM 44233 / CIP 104796 / JCM 9543 / NBRC 105858 / Y-104</strain>
    </source>
</reference>
<dbReference type="GO" id="GO:0005886">
    <property type="term" value="C:plasma membrane"/>
    <property type="evidence" value="ECO:0007669"/>
    <property type="project" value="UniProtKB-SubCell"/>
</dbReference>
<dbReference type="HOGENOM" id="CLU_099432_1_0_11"/>
<gene>
    <name evidence="8" type="ordered locus">Namu_2452</name>
</gene>
<feature type="transmembrane region" description="Helical" evidence="6">
    <location>
        <begin position="118"/>
        <end position="136"/>
    </location>
</feature>
<dbReference type="AlphaFoldDB" id="C8X6G6"/>
<name>C8X6G6_NAKMY</name>